<dbReference type="FunFam" id="2.130.10.120:FF:000002">
    <property type="entry name" value="prolyl endopeptidase-like isoform X1"/>
    <property type="match status" value="1"/>
</dbReference>
<dbReference type="EC" id="3.4.21.-" evidence="8"/>
<dbReference type="GeneTree" id="ENSGT00530000063426"/>
<keyword evidence="4 8" id="KW-0645">Protease</keyword>
<evidence type="ECO:0000256" key="6">
    <source>
        <dbReference type="ARBA" id="ARBA00022825"/>
    </source>
</evidence>
<evidence type="ECO:0000256" key="7">
    <source>
        <dbReference type="ARBA" id="ARBA00045448"/>
    </source>
</evidence>
<name>A0A8C5MCH7_9ANUR</name>
<keyword evidence="3" id="KW-0963">Cytoplasm</keyword>
<evidence type="ECO:0000259" key="9">
    <source>
        <dbReference type="Pfam" id="PF00326"/>
    </source>
</evidence>
<dbReference type="PANTHER" id="PTHR11757">
    <property type="entry name" value="PROTEASE FAMILY S9A OLIGOPEPTIDASE"/>
    <property type="match status" value="1"/>
</dbReference>
<sequence>MRTPCVIMKLLARHVTSFMTRPLSESTAVRRTLCSSAWGSGTEYTHHGGHPRPILARGISSWQDLLKWEKNQWRTESGKYRHLAATFKKRLNVMHRKEPVRTQREMIRHGAYLYFEDNGCISRFHQNLGEESLEVLLHSEDFGHPDYQIQRIRISPGQSFLAVVFKSLDREESTCVIQKLGNKPQVIHCIQNIHSIEWVTDSILYHTMQENLHCHHVYQTDFSNACATKLVYTEQDSRFFVDLYLTRDKRFLTINSNSKNTSEVRLVDVRCPLETPLLVQQRVPETLYHVEHRDGCLYILTTYGESAEYKLMKASIPCPMESWGSLYEIKPNVKLVDMEMLQDHCVMFLKCENQPCMDIISLCTEKVIQSIKLPAWACTFEPDHYNQYGNASFSFYLASPIQRPILFVYSLTEDRLLLEDSYDAADQEVYRTQRFQAESQDGTLVPITVFYKASHKDLRQKPLLIHVYGAYGMDMNMSFKAEKRLLAEDDWILAYCHVRGGGELGCNWHKEGILGKKQNGLHDLCACISHLHEAGFSRPKSTAIEASSGGGVLAGALYNTRPEVFNAMVLEAPFLDLLNTMMDISLPLTVEEQEEWGDPTSNIKCREYIKMYCPYQNIKPQHYPSALITAYESDQRIPLEGLLNYTDRLRKAAHIHCHSTNTPVSQMPTILLDVQPGGSHCDSLSWEDSLRKVAMHLAFLYKELKLEERKFPLTEKTKWR</sequence>
<reference evidence="11" key="2">
    <citation type="submission" date="2025-09" db="UniProtKB">
        <authorList>
            <consortium name="Ensembl"/>
        </authorList>
    </citation>
    <scope>IDENTIFICATION</scope>
</reference>
<dbReference type="InterPro" id="IPR002470">
    <property type="entry name" value="Peptidase_S9A"/>
</dbReference>
<dbReference type="FunFam" id="3.40.50.1820:FF:000050">
    <property type="entry name" value="prolyl endopeptidase-like isoform X2"/>
    <property type="match status" value="1"/>
</dbReference>
<dbReference type="GO" id="GO:0004252">
    <property type="term" value="F:serine-type endopeptidase activity"/>
    <property type="evidence" value="ECO:0007669"/>
    <property type="project" value="UniProtKB-UniRule"/>
</dbReference>
<dbReference type="OrthoDB" id="248387at2759"/>
<dbReference type="PANTHER" id="PTHR11757:SF19">
    <property type="entry name" value="PROLYL ENDOPEPTIDASE-LIKE"/>
    <property type="match status" value="1"/>
</dbReference>
<comment type="function">
    <text evidence="7">Serine peptidase whose precise substrate specificity remains unclear. Does not cleave peptides after a arginine or lysine residue. Regulates trans-Golgi network morphology and sorting by regulating the membrane binding of the AP-1 complex. May play a role in the regulation of synaptic vesicle exocytosis.</text>
</comment>
<dbReference type="GO" id="GO:0006508">
    <property type="term" value="P:proteolysis"/>
    <property type="evidence" value="ECO:0007669"/>
    <property type="project" value="UniProtKB-KW"/>
</dbReference>
<evidence type="ECO:0000259" key="10">
    <source>
        <dbReference type="Pfam" id="PF02897"/>
    </source>
</evidence>
<reference evidence="11" key="1">
    <citation type="submission" date="2025-08" db="UniProtKB">
        <authorList>
            <consortium name="Ensembl"/>
        </authorList>
    </citation>
    <scope>IDENTIFICATION</scope>
</reference>
<dbReference type="SUPFAM" id="SSF53474">
    <property type="entry name" value="alpha/beta-Hydrolases"/>
    <property type="match status" value="1"/>
</dbReference>
<dbReference type="GO" id="GO:0005794">
    <property type="term" value="C:Golgi apparatus"/>
    <property type="evidence" value="ECO:0007669"/>
    <property type="project" value="TreeGrafter"/>
</dbReference>
<organism evidence="11 12">
    <name type="scientific">Leptobrachium leishanense</name>
    <name type="common">Leishan spiny toad</name>
    <dbReference type="NCBI Taxonomy" id="445787"/>
    <lineage>
        <taxon>Eukaryota</taxon>
        <taxon>Metazoa</taxon>
        <taxon>Chordata</taxon>
        <taxon>Craniata</taxon>
        <taxon>Vertebrata</taxon>
        <taxon>Euteleostomi</taxon>
        <taxon>Amphibia</taxon>
        <taxon>Batrachia</taxon>
        <taxon>Anura</taxon>
        <taxon>Pelobatoidea</taxon>
        <taxon>Megophryidae</taxon>
        <taxon>Leptobrachium</taxon>
    </lineage>
</organism>
<dbReference type="GO" id="GO:0005829">
    <property type="term" value="C:cytosol"/>
    <property type="evidence" value="ECO:0007669"/>
    <property type="project" value="UniProtKB-SubCell"/>
</dbReference>
<keyword evidence="6 8" id="KW-0720">Serine protease</keyword>
<dbReference type="Gene3D" id="2.130.10.120">
    <property type="entry name" value="Prolyl oligopeptidase, N-terminal domain"/>
    <property type="match status" value="1"/>
</dbReference>
<keyword evidence="5 8" id="KW-0378">Hydrolase</keyword>
<dbReference type="Ensembl" id="ENSLLET00000012563.1">
    <property type="protein sequence ID" value="ENSLLEP00000012084.1"/>
    <property type="gene ID" value="ENSLLEG00000007686.1"/>
</dbReference>
<dbReference type="InterPro" id="IPR051543">
    <property type="entry name" value="Serine_Peptidase_S9A"/>
</dbReference>
<dbReference type="PRINTS" id="PR00862">
    <property type="entry name" value="PROLIGOPTASE"/>
</dbReference>
<evidence type="ECO:0000313" key="11">
    <source>
        <dbReference type="Ensembl" id="ENSLLEP00000012084.1"/>
    </source>
</evidence>
<evidence type="ECO:0000313" key="12">
    <source>
        <dbReference type="Proteomes" id="UP000694569"/>
    </source>
</evidence>
<dbReference type="InterPro" id="IPR023302">
    <property type="entry name" value="Pept_S9A_N"/>
</dbReference>
<dbReference type="Gene3D" id="3.40.50.1820">
    <property type="entry name" value="alpha/beta hydrolase"/>
    <property type="match status" value="1"/>
</dbReference>
<evidence type="ECO:0000256" key="4">
    <source>
        <dbReference type="ARBA" id="ARBA00022670"/>
    </source>
</evidence>
<feature type="domain" description="Peptidase S9 prolyl oligopeptidase catalytic" evidence="9">
    <location>
        <begin position="478"/>
        <end position="704"/>
    </location>
</feature>
<dbReference type="InterPro" id="IPR029058">
    <property type="entry name" value="AB_hydrolase_fold"/>
</dbReference>
<dbReference type="AlphaFoldDB" id="A0A8C5MCH7"/>
<evidence type="ECO:0000256" key="5">
    <source>
        <dbReference type="ARBA" id="ARBA00022801"/>
    </source>
</evidence>
<dbReference type="GO" id="GO:0005856">
    <property type="term" value="C:cytoskeleton"/>
    <property type="evidence" value="ECO:0007669"/>
    <property type="project" value="TreeGrafter"/>
</dbReference>
<comment type="similarity">
    <text evidence="2 8">Belongs to the peptidase S9A family.</text>
</comment>
<dbReference type="Pfam" id="PF02897">
    <property type="entry name" value="Peptidase_S9_N"/>
    <property type="match status" value="1"/>
</dbReference>
<dbReference type="SUPFAM" id="SSF50993">
    <property type="entry name" value="Peptidase/esterase 'gauge' domain"/>
    <property type="match status" value="1"/>
</dbReference>
<comment type="subcellular location">
    <subcellularLocation>
        <location evidence="1">Cytoplasm</location>
        <location evidence="1">Cytosol</location>
    </subcellularLocation>
</comment>
<evidence type="ECO:0000256" key="2">
    <source>
        <dbReference type="ARBA" id="ARBA00005228"/>
    </source>
</evidence>
<gene>
    <name evidence="11" type="primary">PREPL</name>
</gene>
<dbReference type="Proteomes" id="UP000694569">
    <property type="component" value="Unplaced"/>
</dbReference>
<protein>
    <recommendedName>
        <fullName evidence="8">Prolyl endopeptidase</fullName>
        <ecNumber evidence="8">3.4.21.-</ecNumber>
    </recommendedName>
</protein>
<keyword evidence="12" id="KW-1185">Reference proteome</keyword>
<evidence type="ECO:0000256" key="1">
    <source>
        <dbReference type="ARBA" id="ARBA00004514"/>
    </source>
</evidence>
<dbReference type="InterPro" id="IPR001375">
    <property type="entry name" value="Peptidase_S9_cat"/>
</dbReference>
<feature type="domain" description="Peptidase S9A N-terminal" evidence="10">
    <location>
        <begin position="134"/>
        <end position="384"/>
    </location>
</feature>
<accession>A0A8C5MCH7</accession>
<proteinExistence type="inferred from homology"/>
<evidence type="ECO:0000256" key="8">
    <source>
        <dbReference type="RuleBase" id="RU368024"/>
    </source>
</evidence>
<dbReference type="Pfam" id="PF00326">
    <property type="entry name" value="Peptidase_S9"/>
    <property type="match status" value="1"/>
</dbReference>
<evidence type="ECO:0000256" key="3">
    <source>
        <dbReference type="ARBA" id="ARBA00022490"/>
    </source>
</evidence>